<gene>
    <name evidence="1" type="ORF">DPMN_101571</name>
</gene>
<organism evidence="1 2">
    <name type="scientific">Dreissena polymorpha</name>
    <name type="common">Zebra mussel</name>
    <name type="synonym">Mytilus polymorpha</name>
    <dbReference type="NCBI Taxonomy" id="45954"/>
    <lineage>
        <taxon>Eukaryota</taxon>
        <taxon>Metazoa</taxon>
        <taxon>Spiralia</taxon>
        <taxon>Lophotrochozoa</taxon>
        <taxon>Mollusca</taxon>
        <taxon>Bivalvia</taxon>
        <taxon>Autobranchia</taxon>
        <taxon>Heteroconchia</taxon>
        <taxon>Euheterodonta</taxon>
        <taxon>Imparidentia</taxon>
        <taxon>Neoheterodontei</taxon>
        <taxon>Myida</taxon>
        <taxon>Dreissenoidea</taxon>
        <taxon>Dreissenidae</taxon>
        <taxon>Dreissena</taxon>
    </lineage>
</organism>
<proteinExistence type="predicted"/>
<protein>
    <submittedName>
        <fullName evidence="1">Uncharacterized protein</fullName>
    </submittedName>
</protein>
<accession>A0A9D4LLD7</accession>
<dbReference type="Proteomes" id="UP000828390">
    <property type="component" value="Unassembled WGS sequence"/>
</dbReference>
<reference evidence="1" key="2">
    <citation type="submission" date="2020-11" db="EMBL/GenBank/DDBJ databases">
        <authorList>
            <person name="McCartney M.A."/>
            <person name="Auch B."/>
            <person name="Kono T."/>
            <person name="Mallez S."/>
            <person name="Becker A."/>
            <person name="Gohl D.M."/>
            <person name="Silverstein K.A.T."/>
            <person name="Koren S."/>
            <person name="Bechman K.B."/>
            <person name="Herman A."/>
            <person name="Abrahante J.E."/>
            <person name="Garbe J."/>
        </authorList>
    </citation>
    <scope>NUCLEOTIDE SEQUENCE</scope>
    <source>
        <strain evidence="1">Duluth1</strain>
        <tissue evidence="1">Whole animal</tissue>
    </source>
</reference>
<evidence type="ECO:0000313" key="2">
    <source>
        <dbReference type="Proteomes" id="UP000828390"/>
    </source>
</evidence>
<keyword evidence="2" id="KW-1185">Reference proteome</keyword>
<sequence length="96" mass="10581">MVSKQDASEFYEWASTHEKIKLVFYTHKDLDAADTLIKERNAALIPGSTKLHAVVPADSHSVYTRDVSGYCQPCLSGDSPCDSLVKHQLITGMKAL</sequence>
<dbReference type="AlphaFoldDB" id="A0A9D4LLD7"/>
<reference evidence="1" key="1">
    <citation type="journal article" date="2019" name="bioRxiv">
        <title>The Genome of the Zebra Mussel, Dreissena polymorpha: A Resource for Invasive Species Research.</title>
        <authorList>
            <person name="McCartney M.A."/>
            <person name="Auch B."/>
            <person name="Kono T."/>
            <person name="Mallez S."/>
            <person name="Zhang Y."/>
            <person name="Obille A."/>
            <person name="Becker A."/>
            <person name="Abrahante J.E."/>
            <person name="Garbe J."/>
            <person name="Badalamenti J.P."/>
            <person name="Herman A."/>
            <person name="Mangelson H."/>
            <person name="Liachko I."/>
            <person name="Sullivan S."/>
            <person name="Sone E.D."/>
            <person name="Koren S."/>
            <person name="Silverstein K.A.T."/>
            <person name="Beckman K.B."/>
            <person name="Gohl D.M."/>
        </authorList>
    </citation>
    <scope>NUCLEOTIDE SEQUENCE</scope>
    <source>
        <strain evidence="1">Duluth1</strain>
        <tissue evidence="1">Whole animal</tissue>
    </source>
</reference>
<dbReference type="EMBL" id="JAIWYP010000003">
    <property type="protein sequence ID" value="KAH3858926.1"/>
    <property type="molecule type" value="Genomic_DNA"/>
</dbReference>
<comment type="caution">
    <text evidence="1">The sequence shown here is derived from an EMBL/GenBank/DDBJ whole genome shotgun (WGS) entry which is preliminary data.</text>
</comment>
<evidence type="ECO:0000313" key="1">
    <source>
        <dbReference type="EMBL" id="KAH3858926.1"/>
    </source>
</evidence>
<name>A0A9D4LLD7_DREPO</name>